<sequence>MLRVEIHLQKQLVKIHNGVRKFQTQLIDVKPTPELIERLKEIMTEVEISINNLKEEERREDMQTGDHGL</sequence>
<dbReference type="OrthoDB" id="2152435at2759"/>
<protein>
    <submittedName>
        <fullName evidence="1">Uncharacterized protein</fullName>
    </submittedName>
</protein>
<reference evidence="1 2" key="1">
    <citation type="submission" date="2020-03" db="EMBL/GenBank/DDBJ databases">
        <title>Dissostichus mawsoni Genome sequencing and assembly.</title>
        <authorList>
            <person name="Park H."/>
        </authorList>
    </citation>
    <scope>NUCLEOTIDE SEQUENCE [LARGE SCALE GENOMIC DNA]</scope>
    <source>
        <strain evidence="1">DM0001</strain>
        <tissue evidence="1">Muscle</tissue>
    </source>
</reference>
<keyword evidence="2" id="KW-1185">Reference proteome</keyword>
<dbReference type="Proteomes" id="UP000518266">
    <property type="component" value="Unassembled WGS sequence"/>
</dbReference>
<gene>
    <name evidence="1" type="ORF">F7725_012948</name>
</gene>
<evidence type="ECO:0000313" key="1">
    <source>
        <dbReference type="EMBL" id="KAF3851176.1"/>
    </source>
</evidence>
<organism evidence="1 2">
    <name type="scientific">Dissostichus mawsoni</name>
    <name type="common">Antarctic cod</name>
    <dbReference type="NCBI Taxonomy" id="36200"/>
    <lineage>
        <taxon>Eukaryota</taxon>
        <taxon>Metazoa</taxon>
        <taxon>Chordata</taxon>
        <taxon>Craniata</taxon>
        <taxon>Vertebrata</taxon>
        <taxon>Euteleostomi</taxon>
        <taxon>Actinopterygii</taxon>
        <taxon>Neopterygii</taxon>
        <taxon>Teleostei</taxon>
        <taxon>Neoteleostei</taxon>
        <taxon>Acanthomorphata</taxon>
        <taxon>Eupercaria</taxon>
        <taxon>Perciformes</taxon>
        <taxon>Notothenioidei</taxon>
        <taxon>Nototheniidae</taxon>
        <taxon>Dissostichus</taxon>
    </lineage>
</organism>
<comment type="caution">
    <text evidence="1">The sequence shown here is derived from an EMBL/GenBank/DDBJ whole genome shotgun (WGS) entry which is preliminary data.</text>
</comment>
<name>A0A7J5YNT9_DISMA</name>
<evidence type="ECO:0000313" key="2">
    <source>
        <dbReference type="Proteomes" id="UP000518266"/>
    </source>
</evidence>
<dbReference type="AlphaFoldDB" id="A0A7J5YNT9"/>
<dbReference type="EMBL" id="JAAKFY010000010">
    <property type="protein sequence ID" value="KAF3851176.1"/>
    <property type="molecule type" value="Genomic_DNA"/>
</dbReference>
<accession>A0A7J5YNT9</accession>
<proteinExistence type="predicted"/>